<protein>
    <submittedName>
        <fullName evidence="1">Uncharacterized protein</fullName>
    </submittedName>
</protein>
<evidence type="ECO:0000313" key="2">
    <source>
        <dbReference type="Proteomes" id="UP000001075"/>
    </source>
</evidence>
<proteinExistence type="predicted"/>
<dbReference type="AlphaFoldDB" id="G3HJW8"/>
<dbReference type="EMBL" id="JH000440">
    <property type="protein sequence ID" value="EGV99787.1"/>
    <property type="molecule type" value="Genomic_DNA"/>
</dbReference>
<evidence type="ECO:0000313" key="1">
    <source>
        <dbReference type="EMBL" id="EGV99787.1"/>
    </source>
</evidence>
<reference evidence="2" key="1">
    <citation type="journal article" date="2011" name="Nat. Biotechnol.">
        <title>The genomic sequence of the Chinese hamster ovary (CHO)-K1 cell line.</title>
        <authorList>
            <person name="Xu X."/>
            <person name="Nagarajan H."/>
            <person name="Lewis N.E."/>
            <person name="Pan S."/>
            <person name="Cai Z."/>
            <person name="Liu X."/>
            <person name="Chen W."/>
            <person name="Xie M."/>
            <person name="Wang W."/>
            <person name="Hammond S."/>
            <person name="Andersen M.R."/>
            <person name="Neff N."/>
            <person name="Passarelli B."/>
            <person name="Koh W."/>
            <person name="Fan H.C."/>
            <person name="Wang J."/>
            <person name="Gui Y."/>
            <person name="Lee K.H."/>
            <person name="Betenbaugh M.J."/>
            <person name="Quake S.R."/>
            <person name="Famili I."/>
            <person name="Palsson B.O."/>
            <person name="Wang J."/>
        </authorList>
    </citation>
    <scope>NUCLEOTIDE SEQUENCE [LARGE SCALE GENOMIC DNA]</scope>
    <source>
        <strain evidence="2">CHO K1 cell line</strain>
    </source>
</reference>
<dbReference type="Proteomes" id="UP000001075">
    <property type="component" value="Unassembled WGS sequence"/>
</dbReference>
<name>G3HJW8_CRIGR</name>
<dbReference type="InParanoid" id="G3HJW8"/>
<accession>G3HJW8</accession>
<sequence>MNIQLYLSIQIYFIAQGVLTRSQSQLRTTFNGRLVQKPLLGPAPETSDSGSLEHSTQMCILKIYVALLVCGPGLETVGLRRCINICLHMC</sequence>
<gene>
    <name evidence="1" type="ORF">I79_010970</name>
</gene>
<organism evidence="1 2">
    <name type="scientific">Cricetulus griseus</name>
    <name type="common">Chinese hamster</name>
    <name type="synonym">Cricetulus barabensis griseus</name>
    <dbReference type="NCBI Taxonomy" id="10029"/>
    <lineage>
        <taxon>Eukaryota</taxon>
        <taxon>Metazoa</taxon>
        <taxon>Chordata</taxon>
        <taxon>Craniata</taxon>
        <taxon>Vertebrata</taxon>
        <taxon>Euteleostomi</taxon>
        <taxon>Mammalia</taxon>
        <taxon>Eutheria</taxon>
        <taxon>Euarchontoglires</taxon>
        <taxon>Glires</taxon>
        <taxon>Rodentia</taxon>
        <taxon>Myomorpha</taxon>
        <taxon>Muroidea</taxon>
        <taxon>Cricetidae</taxon>
        <taxon>Cricetinae</taxon>
        <taxon>Cricetulus</taxon>
    </lineage>
</organism>